<dbReference type="PANTHER" id="PTHR11496">
    <property type="entry name" value="ALCOHOL DEHYDROGENASE"/>
    <property type="match status" value="1"/>
</dbReference>
<dbReference type="PANTHER" id="PTHR11496:SF104">
    <property type="entry name" value="3-DEOXY-ALPHA-D-MANNO-OCTULOSONATE 8-OXIDASE"/>
    <property type="match status" value="1"/>
</dbReference>
<feature type="domain" description="Fe-containing alcohol dehydrogenase-like C-terminal" evidence="1">
    <location>
        <begin position="1"/>
        <end position="183"/>
    </location>
</feature>
<dbReference type="SUPFAM" id="SSF56796">
    <property type="entry name" value="Dehydroquinate synthase-like"/>
    <property type="match status" value="1"/>
</dbReference>
<sequence>SIKNQPASDMYAREAVSLITKYLPIAVHEGKNLEARSAVAWASTESGIVESLSSCVSHHSMQHALSAFHPELPHGAGLIALSVAYFSFMAEKCPDRFVDLAKAMGENIDLLPEKEKAFVFISALKKLIKNIGMNDLKLSNFGIRKEEVEILAKNSMDTMGSLFKYSDPYKLSLEEVISIYKACL</sequence>
<name>X1PFD7_9ZZZZ</name>
<evidence type="ECO:0000313" key="2">
    <source>
        <dbReference type="EMBL" id="GAI54563.1"/>
    </source>
</evidence>
<protein>
    <recommendedName>
        <fullName evidence="1">Fe-containing alcohol dehydrogenase-like C-terminal domain-containing protein</fullName>
    </recommendedName>
</protein>
<dbReference type="InterPro" id="IPR039697">
    <property type="entry name" value="Alcohol_dehydrogenase_Fe"/>
</dbReference>
<dbReference type="Pfam" id="PF25137">
    <property type="entry name" value="ADH_Fe_C"/>
    <property type="match status" value="1"/>
</dbReference>
<dbReference type="EMBL" id="BARV01037807">
    <property type="protein sequence ID" value="GAI54563.1"/>
    <property type="molecule type" value="Genomic_DNA"/>
</dbReference>
<evidence type="ECO:0000259" key="1">
    <source>
        <dbReference type="Pfam" id="PF25137"/>
    </source>
</evidence>
<proteinExistence type="predicted"/>
<dbReference type="InterPro" id="IPR056798">
    <property type="entry name" value="ADH_Fe_C"/>
</dbReference>
<dbReference type="AlphaFoldDB" id="X1PFD7"/>
<reference evidence="2" key="1">
    <citation type="journal article" date="2014" name="Front. Microbiol.">
        <title>High frequency of phylogenetically diverse reductive dehalogenase-homologous genes in deep subseafloor sedimentary metagenomes.</title>
        <authorList>
            <person name="Kawai M."/>
            <person name="Futagami T."/>
            <person name="Toyoda A."/>
            <person name="Takaki Y."/>
            <person name="Nishi S."/>
            <person name="Hori S."/>
            <person name="Arai W."/>
            <person name="Tsubouchi T."/>
            <person name="Morono Y."/>
            <person name="Uchiyama I."/>
            <person name="Ito T."/>
            <person name="Fujiyama A."/>
            <person name="Inagaki F."/>
            <person name="Takami H."/>
        </authorList>
    </citation>
    <scope>NUCLEOTIDE SEQUENCE</scope>
    <source>
        <strain evidence="2">Expedition CK06-06</strain>
    </source>
</reference>
<accession>X1PFD7</accession>
<comment type="caution">
    <text evidence="2">The sequence shown here is derived from an EMBL/GenBank/DDBJ whole genome shotgun (WGS) entry which is preliminary data.</text>
</comment>
<dbReference type="GO" id="GO:0004022">
    <property type="term" value="F:alcohol dehydrogenase (NAD+) activity"/>
    <property type="evidence" value="ECO:0007669"/>
    <property type="project" value="TreeGrafter"/>
</dbReference>
<dbReference type="Gene3D" id="1.20.1090.10">
    <property type="entry name" value="Dehydroquinate synthase-like - alpha domain"/>
    <property type="match status" value="1"/>
</dbReference>
<gene>
    <name evidence="2" type="ORF">S06H3_58409</name>
</gene>
<feature type="non-terminal residue" evidence="2">
    <location>
        <position position="1"/>
    </location>
</feature>
<organism evidence="2">
    <name type="scientific">marine sediment metagenome</name>
    <dbReference type="NCBI Taxonomy" id="412755"/>
    <lineage>
        <taxon>unclassified sequences</taxon>
        <taxon>metagenomes</taxon>
        <taxon>ecological metagenomes</taxon>
    </lineage>
</organism>